<keyword evidence="1" id="KW-0472">Membrane</keyword>
<protein>
    <submittedName>
        <fullName evidence="2">Hydrolase</fullName>
    </submittedName>
</protein>
<dbReference type="InterPro" id="IPR023214">
    <property type="entry name" value="HAD_sf"/>
</dbReference>
<evidence type="ECO:0000313" key="3">
    <source>
        <dbReference type="Proteomes" id="UP000217792"/>
    </source>
</evidence>
<gene>
    <name evidence="2" type="ORF">SITYG_11960</name>
</gene>
<dbReference type="NCBIfam" id="TIGR01484">
    <property type="entry name" value="HAD-SF-IIB"/>
    <property type="match status" value="1"/>
</dbReference>
<dbReference type="PROSITE" id="PS01228">
    <property type="entry name" value="COF_1"/>
    <property type="match status" value="1"/>
</dbReference>
<dbReference type="SUPFAM" id="SSF56784">
    <property type="entry name" value="HAD-like"/>
    <property type="match status" value="1"/>
</dbReference>
<organism evidence="2 3">
    <name type="scientific">Streptococcus intermedius</name>
    <dbReference type="NCBI Taxonomy" id="1338"/>
    <lineage>
        <taxon>Bacteria</taxon>
        <taxon>Bacillati</taxon>
        <taxon>Bacillota</taxon>
        <taxon>Bacilli</taxon>
        <taxon>Lactobacillales</taxon>
        <taxon>Streptococcaceae</taxon>
        <taxon>Streptococcus</taxon>
        <taxon>Streptococcus anginosus group</taxon>
    </lineage>
</organism>
<evidence type="ECO:0000256" key="1">
    <source>
        <dbReference type="SAM" id="Phobius"/>
    </source>
</evidence>
<keyword evidence="2" id="KW-0378">Hydrolase</keyword>
<dbReference type="NCBIfam" id="TIGR00099">
    <property type="entry name" value="Cof-subfamily"/>
    <property type="match status" value="1"/>
</dbReference>
<dbReference type="GO" id="GO:0005829">
    <property type="term" value="C:cytosol"/>
    <property type="evidence" value="ECO:0007669"/>
    <property type="project" value="TreeGrafter"/>
</dbReference>
<dbReference type="PROSITE" id="PS01229">
    <property type="entry name" value="COF_2"/>
    <property type="match status" value="1"/>
</dbReference>
<dbReference type="SFLD" id="SFLDG01140">
    <property type="entry name" value="C2.B:_Phosphomannomutase_and_P"/>
    <property type="match status" value="1"/>
</dbReference>
<sequence length="335" mass="38034">MMEKFRIRSCRFFNSSTFIFLFLFGYSIYYNIRKVTFTSLEKACHIPFHLCYNKNKYIYRNENAMIKLIALDMDGTLLNSQKEIPQAHIQAIHQAVEHGVKLVLCTGRPLVGVKPYYEQLGLSGDNEYVIINNGCSTHQTKDWKLVDWKELSAEDMLYLDRIAKQTPAQLTLFDEERYLVVNEKPSDLVTYDASLVFTTPTEISLEEAISGKNIIFQAMFLAQPNELDIFEKQFGSQISQRFSGVRSQPVIYEAMPKGTTKATALKQLAQHLEIKPQEIMALGDANNDIEMIQFAGLGVAMGNSSNYVKKLANYVTDTNDANGVATAIEKFILNQ</sequence>
<accession>A0AAD1FJT8</accession>
<dbReference type="GO" id="GO:0016791">
    <property type="term" value="F:phosphatase activity"/>
    <property type="evidence" value="ECO:0007669"/>
    <property type="project" value="TreeGrafter"/>
</dbReference>
<reference evidence="2 3" key="1">
    <citation type="journal article" date="2017" name="Infect. Immun.">
        <title>Characterization of the Pathogenicity of Streptococcus intermedius TYG1620 Isolated from a Human Brain Abscess Based on the Complete Genome Sequence with Transcriptome Analysis and Transposon Mutagenesis in a Murine Subcutaneous Abscess Model.</title>
        <authorList>
            <person name="Hasegawa N."/>
            <person name="Sekizuka T."/>
            <person name="Sugi Y."/>
            <person name="Kawakami N."/>
            <person name="Ogasawara Y."/>
            <person name="Kato K."/>
            <person name="Yamashita A."/>
            <person name="Takeuchi F."/>
            <person name="Kuroda M."/>
        </authorList>
    </citation>
    <scope>NUCLEOTIDE SEQUENCE [LARGE SCALE GENOMIC DNA]</scope>
    <source>
        <strain evidence="2 3">TYG1620</strain>
    </source>
</reference>
<dbReference type="Gene3D" id="3.30.1240.10">
    <property type="match status" value="1"/>
</dbReference>
<keyword evidence="1" id="KW-1133">Transmembrane helix</keyword>
<dbReference type="SFLD" id="SFLDS00003">
    <property type="entry name" value="Haloacid_Dehalogenase"/>
    <property type="match status" value="1"/>
</dbReference>
<name>A0AAD1FJT8_STRIT</name>
<dbReference type="PANTHER" id="PTHR10000">
    <property type="entry name" value="PHOSPHOSERINE PHOSPHATASE"/>
    <property type="match status" value="1"/>
</dbReference>
<dbReference type="PANTHER" id="PTHR10000:SF8">
    <property type="entry name" value="HAD SUPERFAMILY HYDROLASE-LIKE, TYPE 3"/>
    <property type="match status" value="1"/>
</dbReference>
<dbReference type="InterPro" id="IPR036412">
    <property type="entry name" value="HAD-like_sf"/>
</dbReference>
<feature type="transmembrane region" description="Helical" evidence="1">
    <location>
        <begin position="12"/>
        <end position="32"/>
    </location>
</feature>
<dbReference type="SFLD" id="SFLDG01144">
    <property type="entry name" value="C2.B.4:_PGP_Like"/>
    <property type="match status" value="1"/>
</dbReference>
<dbReference type="InterPro" id="IPR006379">
    <property type="entry name" value="HAD-SF_hydro_IIB"/>
</dbReference>
<dbReference type="CDD" id="cd07516">
    <property type="entry name" value="HAD_Pase"/>
    <property type="match status" value="1"/>
</dbReference>
<dbReference type="EMBL" id="AP014880">
    <property type="protein sequence ID" value="BAW17175.1"/>
    <property type="molecule type" value="Genomic_DNA"/>
</dbReference>
<dbReference type="InterPro" id="IPR000150">
    <property type="entry name" value="Cof"/>
</dbReference>
<keyword evidence="1" id="KW-0812">Transmembrane</keyword>
<dbReference type="Proteomes" id="UP000217792">
    <property type="component" value="Chromosome"/>
</dbReference>
<dbReference type="AlphaFoldDB" id="A0AAD1FJT8"/>
<proteinExistence type="predicted"/>
<dbReference type="Gene3D" id="3.40.50.1000">
    <property type="entry name" value="HAD superfamily/HAD-like"/>
    <property type="match status" value="1"/>
</dbReference>
<evidence type="ECO:0000313" key="2">
    <source>
        <dbReference type="EMBL" id="BAW17175.1"/>
    </source>
</evidence>
<dbReference type="Pfam" id="PF08282">
    <property type="entry name" value="Hydrolase_3"/>
    <property type="match status" value="1"/>
</dbReference>
<dbReference type="GO" id="GO:0000287">
    <property type="term" value="F:magnesium ion binding"/>
    <property type="evidence" value="ECO:0007669"/>
    <property type="project" value="TreeGrafter"/>
</dbReference>